<reference evidence="1 2" key="1">
    <citation type="submission" date="2020-07" db="EMBL/GenBank/DDBJ databases">
        <title>Sequencing the genomes of 1000 actinobacteria strains.</title>
        <authorList>
            <person name="Klenk H.-P."/>
        </authorList>
    </citation>
    <scope>NUCLEOTIDE SEQUENCE [LARGE SCALE GENOMIC DNA]</scope>
    <source>
        <strain evidence="1 2">DSM 26474</strain>
    </source>
</reference>
<evidence type="ECO:0000313" key="2">
    <source>
        <dbReference type="Proteomes" id="UP000549913"/>
    </source>
</evidence>
<proteinExistence type="predicted"/>
<organism evidence="1 2">
    <name type="scientific">Herbiconiux flava</name>
    <dbReference type="NCBI Taxonomy" id="881268"/>
    <lineage>
        <taxon>Bacteria</taxon>
        <taxon>Bacillati</taxon>
        <taxon>Actinomycetota</taxon>
        <taxon>Actinomycetes</taxon>
        <taxon>Micrococcales</taxon>
        <taxon>Microbacteriaceae</taxon>
        <taxon>Herbiconiux</taxon>
    </lineage>
</organism>
<accession>A0A852SKQ2</accession>
<evidence type="ECO:0008006" key="3">
    <source>
        <dbReference type="Google" id="ProtNLM"/>
    </source>
</evidence>
<evidence type="ECO:0000313" key="1">
    <source>
        <dbReference type="EMBL" id="NYD69011.1"/>
    </source>
</evidence>
<dbReference type="AlphaFoldDB" id="A0A852SKQ2"/>
<protein>
    <recommendedName>
        <fullName evidence="3">GNAT family N-acetyltransferase</fullName>
    </recommendedName>
</protein>
<keyword evidence="2" id="KW-1185">Reference proteome</keyword>
<gene>
    <name evidence="1" type="ORF">BJ984_000169</name>
</gene>
<dbReference type="RefSeq" id="WP_179546423.1">
    <property type="nucleotide sequence ID" value="NZ_BSEW01000001.1"/>
</dbReference>
<comment type="caution">
    <text evidence="1">The sequence shown here is derived from an EMBL/GenBank/DDBJ whole genome shotgun (WGS) entry which is preliminary data.</text>
</comment>
<sequence length="173" mass="18749">MFTASTRSHDSELLLFHQHDPVSGVDSLQFGRGLAAGTYRRDWTWLALVDDRPVARGVWWGPVGSVHPIELHCLIVDASLPHPEVWASALIRTAHRAFAEAGAILAPDFVIEVPVATRHADEVQNALAWRREAAVAAGLTVLGETELEGGVQQLRHSARAVPAPRGTRVHAGV</sequence>
<name>A0A852SKQ2_9MICO</name>
<dbReference type="Proteomes" id="UP000549913">
    <property type="component" value="Unassembled WGS sequence"/>
</dbReference>
<dbReference type="EMBL" id="JACCBM010000001">
    <property type="protein sequence ID" value="NYD69011.1"/>
    <property type="molecule type" value="Genomic_DNA"/>
</dbReference>